<proteinExistence type="predicted"/>
<dbReference type="PANTHER" id="PTHR43592">
    <property type="entry name" value="CAAX AMINO TERMINAL PROTEASE"/>
    <property type="match status" value="1"/>
</dbReference>
<dbReference type="InterPro" id="IPR003675">
    <property type="entry name" value="Rce1/LyrA-like_dom"/>
</dbReference>
<keyword evidence="1" id="KW-0812">Transmembrane</keyword>
<dbReference type="PANTHER" id="PTHR43592:SF15">
    <property type="entry name" value="CAAX AMINO TERMINAL PROTEASE FAMILY PROTEIN"/>
    <property type="match status" value="1"/>
</dbReference>
<feature type="transmembrane region" description="Helical" evidence="1">
    <location>
        <begin position="98"/>
        <end position="119"/>
    </location>
</feature>
<feature type="transmembrane region" description="Helical" evidence="1">
    <location>
        <begin position="139"/>
        <end position="158"/>
    </location>
</feature>
<dbReference type="GO" id="GO:0004175">
    <property type="term" value="F:endopeptidase activity"/>
    <property type="evidence" value="ECO:0007669"/>
    <property type="project" value="UniProtKB-ARBA"/>
</dbReference>
<feature type="transmembrane region" description="Helical" evidence="1">
    <location>
        <begin position="37"/>
        <end position="55"/>
    </location>
</feature>
<feature type="domain" description="CAAX prenyl protease 2/Lysostaphin resistance protein A-like" evidence="2">
    <location>
        <begin position="144"/>
        <end position="231"/>
    </location>
</feature>
<dbReference type="GO" id="GO:0006508">
    <property type="term" value="P:proteolysis"/>
    <property type="evidence" value="ECO:0007669"/>
    <property type="project" value="UniProtKB-KW"/>
</dbReference>
<keyword evidence="1" id="KW-0472">Membrane</keyword>
<dbReference type="RefSeq" id="WP_061995523.1">
    <property type="nucleotide sequence ID" value="NZ_JAAGPU010000012.1"/>
</dbReference>
<evidence type="ECO:0000259" key="2">
    <source>
        <dbReference type="Pfam" id="PF02517"/>
    </source>
</evidence>
<evidence type="ECO:0000313" key="4">
    <source>
        <dbReference type="Proteomes" id="UP000481872"/>
    </source>
</evidence>
<dbReference type="AlphaFoldDB" id="A0A6M0H5A4"/>
<keyword evidence="3" id="KW-0645">Protease</keyword>
<feature type="transmembrane region" description="Helical" evidence="1">
    <location>
        <begin position="61"/>
        <end position="77"/>
    </location>
</feature>
<dbReference type="GO" id="GO:0080120">
    <property type="term" value="P:CAAX-box protein maturation"/>
    <property type="evidence" value="ECO:0007669"/>
    <property type="project" value="UniProtKB-ARBA"/>
</dbReference>
<organism evidence="3 4">
    <name type="scientific">Clostridium senegalense</name>
    <dbReference type="NCBI Taxonomy" id="1465809"/>
    <lineage>
        <taxon>Bacteria</taxon>
        <taxon>Bacillati</taxon>
        <taxon>Bacillota</taxon>
        <taxon>Clostridia</taxon>
        <taxon>Eubacteriales</taxon>
        <taxon>Clostridiaceae</taxon>
        <taxon>Clostridium</taxon>
    </lineage>
</organism>
<evidence type="ECO:0000313" key="3">
    <source>
        <dbReference type="EMBL" id="NEU04762.1"/>
    </source>
</evidence>
<evidence type="ECO:0000256" key="1">
    <source>
        <dbReference type="SAM" id="Phobius"/>
    </source>
</evidence>
<keyword evidence="1" id="KW-1133">Transmembrane helix</keyword>
<gene>
    <name evidence="3" type="ORF">G3M99_07830</name>
</gene>
<keyword evidence="3" id="KW-0378">Hydrolase</keyword>
<accession>A0A6M0H5A4</accession>
<name>A0A6M0H5A4_9CLOT</name>
<feature type="transmembrane region" description="Helical" evidence="1">
    <location>
        <begin position="217"/>
        <end position="238"/>
    </location>
</feature>
<keyword evidence="3" id="KW-0482">Metalloprotease</keyword>
<protein>
    <submittedName>
        <fullName evidence="3">CPBP family intramembrane metalloprotease</fullName>
    </submittedName>
</protein>
<reference evidence="3 4" key="1">
    <citation type="submission" date="2020-02" db="EMBL/GenBank/DDBJ databases">
        <title>Genome assembly of a novel Clostridium senegalense strain.</title>
        <authorList>
            <person name="Gupta T.B."/>
            <person name="Jauregui R."/>
            <person name="Maclean P."/>
            <person name="Nawarathana A."/>
            <person name="Brightwell G."/>
        </authorList>
    </citation>
    <scope>NUCLEOTIDE SEQUENCE [LARGE SCALE GENOMIC DNA]</scope>
    <source>
        <strain evidence="3 4">AGRFS4</strain>
    </source>
</reference>
<dbReference type="EMBL" id="JAAGPU010000012">
    <property type="protein sequence ID" value="NEU04762.1"/>
    <property type="molecule type" value="Genomic_DNA"/>
</dbReference>
<feature type="transmembrane region" description="Helical" evidence="1">
    <location>
        <begin position="6"/>
        <end position="25"/>
    </location>
</feature>
<dbReference type="GO" id="GO:0008237">
    <property type="term" value="F:metallopeptidase activity"/>
    <property type="evidence" value="ECO:0007669"/>
    <property type="project" value="UniProtKB-KW"/>
</dbReference>
<dbReference type="Proteomes" id="UP000481872">
    <property type="component" value="Unassembled WGS sequence"/>
</dbReference>
<feature type="transmembrane region" description="Helical" evidence="1">
    <location>
        <begin position="179"/>
        <end position="205"/>
    </location>
</feature>
<sequence length="242" mass="28212">MLLPLIIDIFIILLVYFLPFIFFIYKLGVDYKKFSIFSFKSIVMIIIYTLVVLLIPPMHANTLPFFAVVLVIMYMKNERDKDYFKYNFSIGNTNFILAFKYALFSFAISIIAALIWDIILKLIGVTAKQQDVVQILSDYTLLKFLISVPSTVIFAPILEEFVFRYLFFEKFLNKFIHPIISAIITSLIFALMHFSLSAFLTLFTLSLLTCYFMHNKGFWYSVSIHMMMNLITTVSIFISKLS</sequence>
<comment type="caution">
    <text evidence="3">The sequence shown here is derived from an EMBL/GenBank/DDBJ whole genome shotgun (WGS) entry which is preliminary data.</text>
</comment>
<keyword evidence="4" id="KW-1185">Reference proteome</keyword>
<dbReference type="Pfam" id="PF02517">
    <property type="entry name" value="Rce1-like"/>
    <property type="match status" value="1"/>
</dbReference>